<name>A0AAP2Z5H8_9EURY</name>
<accession>A0AAP2Z5H8</accession>
<dbReference type="AlphaFoldDB" id="A0AAP2Z5H8"/>
<proteinExistence type="predicted"/>
<dbReference type="EMBL" id="JAOPJZ010000001">
    <property type="protein sequence ID" value="MCU4750907.1"/>
    <property type="molecule type" value="Genomic_DNA"/>
</dbReference>
<gene>
    <name evidence="1" type="ORF">OB919_02740</name>
</gene>
<keyword evidence="2" id="KW-1185">Reference proteome</keyword>
<reference evidence="1 2" key="1">
    <citation type="submission" date="2022-09" db="EMBL/GenBank/DDBJ databases">
        <title>Enrichment on poylsaccharides allowed isolation of novel metabolic and taxonomic groups of Haloarchaea.</title>
        <authorList>
            <person name="Sorokin D.Y."/>
            <person name="Elcheninov A.G."/>
            <person name="Khizhniak T.V."/>
            <person name="Kolganova T.V."/>
            <person name="Kublanov I.V."/>
        </authorList>
    </citation>
    <scope>NUCLEOTIDE SEQUENCE [LARGE SCALE GENOMIC DNA]</scope>
    <source>
        <strain evidence="1 2">AArc-curdl1</strain>
    </source>
</reference>
<evidence type="ECO:0000313" key="2">
    <source>
        <dbReference type="Proteomes" id="UP001321047"/>
    </source>
</evidence>
<evidence type="ECO:0000313" key="1">
    <source>
        <dbReference type="EMBL" id="MCU4750907.1"/>
    </source>
</evidence>
<dbReference type="InterPro" id="IPR036388">
    <property type="entry name" value="WH-like_DNA-bd_sf"/>
</dbReference>
<dbReference type="RefSeq" id="WP_342806135.1">
    <property type="nucleotide sequence ID" value="NZ_JAOPJZ010000001.1"/>
</dbReference>
<dbReference type="Proteomes" id="UP001321047">
    <property type="component" value="Unassembled WGS sequence"/>
</dbReference>
<dbReference type="Pfam" id="PF12840">
    <property type="entry name" value="HTH_20"/>
    <property type="match status" value="1"/>
</dbReference>
<dbReference type="SUPFAM" id="SSF46785">
    <property type="entry name" value="Winged helix' DNA-binding domain"/>
    <property type="match status" value="1"/>
</dbReference>
<sequence>MGDPTPEEVFELMADEYAREILAQTSRQSMSAPELVDSCDASERTIYRRLEQLQSFGLVTESMQLDPDGHHRTVYEAVLETVRVDLEDGQYEVRLQIEEDTADRFARMWKDIRDE</sequence>
<comment type="caution">
    <text evidence="1">The sequence shown here is derived from an EMBL/GenBank/DDBJ whole genome shotgun (WGS) entry which is preliminary data.</text>
</comment>
<dbReference type="InterPro" id="IPR036390">
    <property type="entry name" value="WH_DNA-bd_sf"/>
</dbReference>
<dbReference type="Gene3D" id="1.10.10.10">
    <property type="entry name" value="Winged helix-like DNA-binding domain superfamily/Winged helix DNA-binding domain"/>
    <property type="match status" value="1"/>
</dbReference>
<organism evidence="1 2">
    <name type="scientific">Natronosalvus hydrolyticus</name>
    <dbReference type="NCBI Taxonomy" id="2979988"/>
    <lineage>
        <taxon>Archaea</taxon>
        <taxon>Methanobacteriati</taxon>
        <taxon>Methanobacteriota</taxon>
        <taxon>Stenosarchaea group</taxon>
        <taxon>Halobacteria</taxon>
        <taxon>Halobacteriales</taxon>
        <taxon>Natrialbaceae</taxon>
        <taxon>Natronosalvus</taxon>
    </lineage>
</organism>
<protein>
    <submittedName>
        <fullName evidence="1">Helix-turn-helix domain-containing protein</fullName>
    </submittedName>
</protein>